<dbReference type="EMBL" id="BDIP01001065">
    <property type="protein sequence ID" value="GIQ83476.1"/>
    <property type="molecule type" value="Genomic_DNA"/>
</dbReference>
<evidence type="ECO:0000313" key="2">
    <source>
        <dbReference type="EMBL" id="GIQ83476.1"/>
    </source>
</evidence>
<evidence type="ECO:0000313" key="3">
    <source>
        <dbReference type="Proteomes" id="UP000265618"/>
    </source>
</evidence>
<protein>
    <recommendedName>
        <fullName evidence="4">Amino acid transporter transmembrane domain-containing protein</fullName>
    </recommendedName>
</protein>
<keyword evidence="1" id="KW-0472">Membrane</keyword>
<keyword evidence="3" id="KW-1185">Reference proteome</keyword>
<accession>A0A9K3CUK9</accession>
<keyword evidence="1" id="KW-1133">Transmembrane helix</keyword>
<name>A0A9K3CUK9_9EUKA</name>
<gene>
    <name evidence="2" type="ORF">KIPB_004806</name>
</gene>
<dbReference type="AlphaFoldDB" id="A0A9K3CUK9"/>
<feature type="transmembrane region" description="Helical" evidence="1">
    <location>
        <begin position="72"/>
        <end position="89"/>
    </location>
</feature>
<feature type="transmembrane region" description="Helical" evidence="1">
    <location>
        <begin position="109"/>
        <end position="127"/>
    </location>
</feature>
<evidence type="ECO:0000256" key="1">
    <source>
        <dbReference type="SAM" id="Phobius"/>
    </source>
</evidence>
<sequence>DDDEFEGKQSPADLHMHETHQSLAQQVGVAPVVGYSRVDPMLNPKIKLCANGAVVLVGLLCCLYYPNVGDILGYAGAIGGGMYAFLMPVLTHKKIIQVFGRWDMRQEIVSWLCLSVGATAIIGQFLFT</sequence>
<feature type="transmembrane region" description="Helical" evidence="1">
    <location>
        <begin position="48"/>
        <end position="66"/>
    </location>
</feature>
<organism evidence="2 3">
    <name type="scientific">Kipferlia bialata</name>
    <dbReference type="NCBI Taxonomy" id="797122"/>
    <lineage>
        <taxon>Eukaryota</taxon>
        <taxon>Metamonada</taxon>
        <taxon>Carpediemonas-like organisms</taxon>
        <taxon>Kipferlia</taxon>
    </lineage>
</organism>
<proteinExistence type="predicted"/>
<dbReference type="Proteomes" id="UP000265618">
    <property type="component" value="Unassembled WGS sequence"/>
</dbReference>
<evidence type="ECO:0008006" key="4">
    <source>
        <dbReference type="Google" id="ProtNLM"/>
    </source>
</evidence>
<keyword evidence="1" id="KW-0812">Transmembrane</keyword>
<comment type="caution">
    <text evidence="2">The sequence shown here is derived from an EMBL/GenBank/DDBJ whole genome shotgun (WGS) entry which is preliminary data.</text>
</comment>
<feature type="non-terminal residue" evidence="2">
    <location>
        <position position="1"/>
    </location>
</feature>
<reference evidence="2 3" key="1">
    <citation type="journal article" date="2018" name="PLoS ONE">
        <title>The draft genome of Kipferlia bialata reveals reductive genome evolution in fornicate parasites.</title>
        <authorList>
            <person name="Tanifuji G."/>
            <person name="Takabayashi S."/>
            <person name="Kume K."/>
            <person name="Takagi M."/>
            <person name="Nakayama T."/>
            <person name="Kamikawa R."/>
            <person name="Inagaki Y."/>
            <person name="Hashimoto T."/>
        </authorList>
    </citation>
    <scope>NUCLEOTIDE SEQUENCE [LARGE SCALE GENOMIC DNA]</scope>
    <source>
        <strain evidence="2">NY0173</strain>
    </source>
</reference>